<keyword evidence="2" id="KW-1185">Reference proteome</keyword>
<dbReference type="KEGG" id="sgbi:P3F81_12050"/>
<gene>
    <name evidence="1" type="ORF">P3F81_12050</name>
</gene>
<dbReference type="EMBL" id="CP120678">
    <property type="protein sequence ID" value="WIW70600.1"/>
    <property type="molecule type" value="Genomic_DNA"/>
</dbReference>
<protein>
    <submittedName>
        <fullName evidence="1">Uncharacterized protein</fullName>
    </submittedName>
</protein>
<dbReference type="RefSeq" id="WP_309320436.1">
    <property type="nucleotide sequence ID" value="NZ_CP120678.1"/>
</dbReference>
<accession>A0A9Y2AFD0</accession>
<dbReference type="AlphaFoldDB" id="A0A9Y2AFD0"/>
<reference evidence="1" key="1">
    <citation type="submission" date="2023-03" db="EMBL/GenBank/DDBJ databases">
        <title>Selenobaculum gbiensis gen. nov. sp. nov., a new bacterium isolated from the gut microbiota of IBD patient.</title>
        <authorList>
            <person name="Yeo S."/>
            <person name="Park H."/>
            <person name="Huh C.S."/>
        </authorList>
    </citation>
    <scope>NUCLEOTIDE SEQUENCE</scope>
    <source>
        <strain evidence="1">ICN-92133</strain>
    </source>
</reference>
<evidence type="ECO:0000313" key="2">
    <source>
        <dbReference type="Proteomes" id="UP001243623"/>
    </source>
</evidence>
<evidence type="ECO:0000313" key="1">
    <source>
        <dbReference type="EMBL" id="WIW70600.1"/>
    </source>
</evidence>
<sequence>MANLAEVNEWIEGIYQLEEDDPVMGGADGVDNRPHKELANRTKFLKLKIEKLAEEISKMDTVENHNQDEYAHQNAFNKHNTDSDSHEDIRTAITEATKKAGLPVGFEYTIPYTELQPGQLPLLGGKYPKSTFEDLWKWVQTHPSLIKTETEWQAISTASGGREVPFYADVDDTYFRVPLMTTWVRGASSVDEVGTVLEAGLPNITGTASNFMTNATEGAFSDVVTTGTRGNVGTGSYNYAQKINFDASLSNAIYGKSTTVQPQSICRLWVVQAFGTNSNVGNLDMAQLAADLVTKAATDLSNITSAGKKIIASMSMPSSTFETIVDAGATTTYTAPANGYVCAKIATNTGATTQNRFVSISSSKLGSMSNYYHTSSDASTYIPVLKNDVVTISHDPVYTGLTIKFIYAEGEI</sequence>
<name>A0A9Y2AFD0_9FIRM</name>
<proteinExistence type="predicted"/>
<organism evidence="1 2">
    <name type="scientific">Selenobaculum gibii</name>
    <dbReference type="NCBI Taxonomy" id="3054208"/>
    <lineage>
        <taxon>Bacteria</taxon>
        <taxon>Bacillati</taxon>
        <taxon>Bacillota</taxon>
        <taxon>Negativicutes</taxon>
        <taxon>Selenomonadales</taxon>
        <taxon>Selenomonadaceae</taxon>
        <taxon>Selenobaculum</taxon>
    </lineage>
</organism>
<dbReference type="Proteomes" id="UP001243623">
    <property type="component" value="Chromosome"/>
</dbReference>